<keyword evidence="2" id="KW-0238">DNA-binding</keyword>
<dbReference type="CDD" id="cd01392">
    <property type="entry name" value="HTH_LacI"/>
    <property type="match status" value="1"/>
</dbReference>
<dbReference type="PRINTS" id="PR00036">
    <property type="entry name" value="HTHLACI"/>
</dbReference>
<dbReference type="AlphaFoldDB" id="A0A2N6SPJ9"/>
<keyword evidence="6" id="KW-1185">Reference proteome</keyword>
<dbReference type="STRING" id="84521.SAMN04487994_10079"/>
<evidence type="ECO:0000256" key="2">
    <source>
        <dbReference type="ARBA" id="ARBA00023125"/>
    </source>
</evidence>
<dbReference type="PROSITE" id="PS00356">
    <property type="entry name" value="HTH_LACI_1"/>
    <property type="match status" value="1"/>
</dbReference>
<dbReference type="InterPro" id="IPR000843">
    <property type="entry name" value="HTH_LacI"/>
</dbReference>
<dbReference type="GO" id="GO:0000976">
    <property type="term" value="F:transcription cis-regulatory region binding"/>
    <property type="evidence" value="ECO:0007669"/>
    <property type="project" value="TreeGrafter"/>
</dbReference>
<dbReference type="PANTHER" id="PTHR30146:SF154">
    <property type="entry name" value="TRANSCRIPTION REGULATOR, MEMBER OF GALR FAMILY"/>
    <property type="match status" value="1"/>
</dbReference>
<dbReference type="PROSITE" id="PS50932">
    <property type="entry name" value="HTH_LACI_2"/>
    <property type="match status" value="1"/>
</dbReference>
<dbReference type="Gene3D" id="3.40.50.2300">
    <property type="match status" value="2"/>
</dbReference>
<dbReference type="OrthoDB" id="3180992at2"/>
<dbReference type="SUPFAM" id="SSF47413">
    <property type="entry name" value="lambda repressor-like DNA-binding domains"/>
    <property type="match status" value="1"/>
</dbReference>
<dbReference type="SUPFAM" id="SSF53822">
    <property type="entry name" value="Periplasmic binding protein-like I"/>
    <property type="match status" value="1"/>
</dbReference>
<protein>
    <submittedName>
        <fullName evidence="5">LacI family transcriptional regulator</fullName>
    </submittedName>
</protein>
<dbReference type="InterPro" id="IPR028082">
    <property type="entry name" value="Peripla_BP_I"/>
</dbReference>
<dbReference type="InterPro" id="IPR046335">
    <property type="entry name" value="LacI/GalR-like_sensor"/>
</dbReference>
<dbReference type="GO" id="GO:0003700">
    <property type="term" value="F:DNA-binding transcription factor activity"/>
    <property type="evidence" value="ECO:0007669"/>
    <property type="project" value="TreeGrafter"/>
</dbReference>
<proteinExistence type="predicted"/>
<evidence type="ECO:0000256" key="3">
    <source>
        <dbReference type="ARBA" id="ARBA00023163"/>
    </source>
</evidence>
<evidence type="ECO:0000313" key="5">
    <source>
        <dbReference type="EMBL" id="PMC58992.1"/>
    </source>
</evidence>
<organism evidence="5 6">
    <name type="scientific">Dolosicoccus paucivorans</name>
    <dbReference type="NCBI Taxonomy" id="84521"/>
    <lineage>
        <taxon>Bacteria</taxon>
        <taxon>Bacillati</taxon>
        <taxon>Bacillota</taxon>
        <taxon>Bacilli</taxon>
        <taxon>Lactobacillales</taxon>
        <taxon>Aerococcaceae</taxon>
        <taxon>Dolosicoccus</taxon>
    </lineage>
</organism>
<comment type="caution">
    <text evidence="5">The sequence shown here is derived from an EMBL/GenBank/DDBJ whole genome shotgun (WGS) entry which is preliminary data.</text>
</comment>
<reference evidence="5 6" key="1">
    <citation type="submission" date="2017-09" db="EMBL/GenBank/DDBJ databases">
        <title>Bacterial strain isolated from the female urinary microbiota.</title>
        <authorList>
            <person name="Thomas-White K."/>
            <person name="Kumar N."/>
            <person name="Forster S."/>
            <person name="Putonti C."/>
            <person name="Lawley T."/>
            <person name="Wolfe A.J."/>
        </authorList>
    </citation>
    <scope>NUCLEOTIDE SEQUENCE [LARGE SCALE GENOMIC DNA]</scope>
    <source>
        <strain evidence="5 6">UMB0852</strain>
    </source>
</reference>
<keyword evidence="3" id="KW-0804">Transcription</keyword>
<dbReference type="Pfam" id="PF00356">
    <property type="entry name" value="LacI"/>
    <property type="match status" value="1"/>
</dbReference>
<dbReference type="CDD" id="cd01542">
    <property type="entry name" value="PBP1_TreR-like"/>
    <property type="match status" value="1"/>
</dbReference>
<evidence type="ECO:0000313" key="6">
    <source>
        <dbReference type="Proteomes" id="UP000235682"/>
    </source>
</evidence>
<dbReference type="Proteomes" id="UP000235682">
    <property type="component" value="Unassembled WGS sequence"/>
</dbReference>
<sequence>MQKKNMSEGKNFKKVFKVRRCPMVSLNDIAKLAGVSKSTVSRYLNNGSVSEKTKEKLQKIIKETGYQPNVYAQSLKAERTHLIGVVIPRFRSPSTNDALKMMDRMAYNNNLQLVIMNSDLNSNRTLENIRQLERQRVDVIVLFATQMTEELKEAVSNSKTPIIVVGQQFEDVTSYIYDDYDAGRQMARYADELGHHHFLFVGVSETDQAVGVERKKGFYDYFKDRDVQIDFVETSFSREEAYQKALKFLPNLKATYIVAATDHIALGILNACRSLKLNVPDDVSLSGFGGYDEAQYVVPSITTVNYNFAQMGQWVMKRVLDLGEETSSELVVKPVYLTKGTSTKRVN</sequence>
<evidence type="ECO:0000256" key="1">
    <source>
        <dbReference type="ARBA" id="ARBA00023015"/>
    </source>
</evidence>
<gene>
    <name evidence="5" type="ORF">CJ205_01420</name>
</gene>
<dbReference type="PANTHER" id="PTHR30146">
    <property type="entry name" value="LACI-RELATED TRANSCRIPTIONAL REPRESSOR"/>
    <property type="match status" value="1"/>
</dbReference>
<dbReference type="EMBL" id="PNHE01000003">
    <property type="protein sequence ID" value="PMC58992.1"/>
    <property type="molecule type" value="Genomic_DNA"/>
</dbReference>
<keyword evidence="1" id="KW-0805">Transcription regulation</keyword>
<feature type="domain" description="HTH lacI-type" evidence="4">
    <location>
        <begin position="24"/>
        <end position="77"/>
    </location>
</feature>
<dbReference type="Pfam" id="PF13377">
    <property type="entry name" value="Peripla_BP_3"/>
    <property type="match status" value="1"/>
</dbReference>
<evidence type="ECO:0000259" key="4">
    <source>
        <dbReference type="PROSITE" id="PS50932"/>
    </source>
</evidence>
<dbReference type="InterPro" id="IPR010982">
    <property type="entry name" value="Lambda_DNA-bd_dom_sf"/>
</dbReference>
<dbReference type="Gene3D" id="1.10.260.40">
    <property type="entry name" value="lambda repressor-like DNA-binding domains"/>
    <property type="match status" value="1"/>
</dbReference>
<dbReference type="SMART" id="SM00354">
    <property type="entry name" value="HTH_LACI"/>
    <property type="match status" value="1"/>
</dbReference>
<name>A0A2N6SPJ9_9LACT</name>
<accession>A0A2N6SPJ9</accession>